<reference evidence="1" key="1">
    <citation type="journal article" date="2020" name="Microb. Genom.">
        <title>Genetic diversity of clinical and environmental Mucorales isolates obtained from an investigation of mucormycosis cases among solid organ transplant recipients.</title>
        <authorList>
            <person name="Nguyen M.H."/>
            <person name="Kaul D."/>
            <person name="Muto C."/>
            <person name="Cheng S.J."/>
            <person name="Richter R.A."/>
            <person name="Bruno V.M."/>
            <person name="Liu G."/>
            <person name="Beyhan S."/>
            <person name="Sundermann A.J."/>
            <person name="Mounaud S."/>
            <person name="Pasculle A.W."/>
            <person name="Nierman W.C."/>
            <person name="Driscoll E."/>
            <person name="Cumbie R."/>
            <person name="Clancy C.J."/>
            <person name="Dupont C.L."/>
        </authorList>
    </citation>
    <scope>NUCLEOTIDE SEQUENCE</scope>
    <source>
        <strain evidence="1">GL11</strain>
    </source>
</reference>
<sequence>MDDCDDPDLSPLIMLIKFPNLRTLSAINRKETLNLEVDIKLLQEMLRFEQIKPKSLPIEKVNIYHYYMDYETHLDVYQRTWNRLSMHSNVALDIKICGYLPQDQNEDELERELSLLEQRIQKLQMQQNNRRPTQTEEAHISRCQRIVCVSAQCWSCGYHFNRCWRCVPVCEGCRLKRMPPMANDNQMKLKNKKRISVAAHQTAVADEDDFSVFG</sequence>
<dbReference type="Proteomes" id="UP000716291">
    <property type="component" value="Unassembled WGS sequence"/>
</dbReference>
<gene>
    <name evidence="1" type="ORF">G6F64_002686</name>
</gene>
<organism evidence="1 2">
    <name type="scientific">Rhizopus oryzae</name>
    <name type="common">Mucormycosis agent</name>
    <name type="synonym">Rhizopus arrhizus var. delemar</name>
    <dbReference type="NCBI Taxonomy" id="64495"/>
    <lineage>
        <taxon>Eukaryota</taxon>
        <taxon>Fungi</taxon>
        <taxon>Fungi incertae sedis</taxon>
        <taxon>Mucoromycota</taxon>
        <taxon>Mucoromycotina</taxon>
        <taxon>Mucoromycetes</taxon>
        <taxon>Mucorales</taxon>
        <taxon>Mucorineae</taxon>
        <taxon>Rhizopodaceae</taxon>
        <taxon>Rhizopus</taxon>
    </lineage>
</organism>
<evidence type="ECO:0000313" key="2">
    <source>
        <dbReference type="Proteomes" id="UP000716291"/>
    </source>
</evidence>
<dbReference type="OrthoDB" id="2322499at2759"/>
<protein>
    <submittedName>
        <fullName evidence="1">Uncharacterized protein</fullName>
    </submittedName>
</protein>
<dbReference type="AlphaFoldDB" id="A0A9P6XFU0"/>
<name>A0A9P6XFU0_RHIOR</name>
<accession>A0A9P6XFU0</accession>
<comment type="caution">
    <text evidence="1">The sequence shown here is derived from an EMBL/GenBank/DDBJ whole genome shotgun (WGS) entry which is preliminary data.</text>
</comment>
<dbReference type="EMBL" id="JAANQT010000241">
    <property type="protein sequence ID" value="KAG1312858.1"/>
    <property type="molecule type" value="Genomic_DNA"/>
</dbReference>
<evidence type="ECO:0000313" key="1">
    <source>
        <dbReference type="EMBL" id="KAG1312858.1"/>
    </source>
</evidence>
<proteinExistence type="predicted"/>
<keyword evidence="2" id="KW-1185">Reference proteome</keyword>